<gene>
    <name evidence="3" type="ORF">ACFSJC_17995</name>
</gene>
<dbReference type="PRINTS" id="PR01438">
    <property type="entry name" value="UNVRSLSTRESS"/>
</dbReference>
<protein>
    <submittedName>
        <fullName evidence="3">Universal stress protein</fullName>
    </submittedName>
</protein>
<sequence>MIKFLVPVDGSEFADRAVKHLIKMAQCQQPAEIHLVNVRKSIDAWEVRRFLKDHEIAEAQQSEGESDMQSARALLDEAKMDYKAHVLVGPIAQTIAKLAEDLGCDTIVMGTHGRGELANLVIGSVAAKLIHLVKIPITLVK</sequence>
<organism evidence="3 4">
    <name type="scientific">Thiorhodococcus fuscus</name>
    <dbReference type="NCBI Taxonomy" id="527200"/>
    <lineage>
        <taxon>Bacteria</taxon>
        <taxon>Pseudomonadati</taxon>
        <taxon>Pseudomonadota</taxon>
        <taxon>Gammaproteobacteria</taxon>
        <taxon>Chromatiales</taxon>
        <taxon>Chromatiaceae</taxon>
        <taxon>Thiorhodococcus</taxon>
    </lineage>
</organism>
<feature type="domain" description="UspA" evidence="2">
    <location>
        <begin position="3"/>
        <end position="141"/>
    </location>
</feature>
<proteinExistence type="inferred from homology"/>
<comment type="similarity">
    <text evidence="1">Belongs to the universal stress protein A family.</text>
</comment>
<dbReference type="PANTHER" id="PTHR46268:SF15">
    <property type="entry name" value="UNIVERSAL STRESS PROTEIN HP_0031"/>
    <property type="match status" value="1"/>
</dbReference>
<dbReference type="CDD" id="cd00293">
    <property type="entry name" value="USP-like"/>
    <property type="match status" value="1"/>
</dbReference>
<dbReference type="RefSeq" id="WP_386028571.1">
    <property type="nucleotide sequence ID" value="NZ_JBHUHX010000052.1"/>
</dbReference>
<evidence type="ECO:0000256" key="1">
    <source>
        <dbReference type="ARBA" id="ARBA00008791"/>
    </source>
</evidence>
<evidence type="ECO:0000259" key="2">
    <source>
        <dbReference type="Pfam" id="PF00582"/>
    </source>
</evidence>
<reference evidence="4" key="1">
    <citation type="journal article" date="2019" name="Int. J. Syst. Evol. Microbiol.">
        <title>The Global Catalogue of Microorganisms (GCM) 10K type strain sequencing project: providing services to taxonomists for standard genome sequencing and annotation.</title>
        <authorList>
            <consortium name="The Broad Institute Genomics Platform"/>
            <consortium name="The Broad Institute Genome Sequencing Center for Infectious Disease"/>
            <person name="Wu L."/>
            <person name="Ma J."/>
        </authorList>
    </citation>
    <scope>NUCLEOTIDE SEQUENCE [LARGE SCALE GENOMIC DNA]</scope>
    <source>
        <strain evidence="4">KACC 12597</strain>
    </source>
</reference>
<dbReference type="InterPro" id="IPR006016">
    <property type="entry name" value="UspA"/>
</dbReference>
<evidence type="ECO:0000313" key="4">
    <source>
        <dbReference type="Proteomes" id="UP001597337"/>
    </source>
</evidence>
<name>A0ABW4YDU3_9GAMM</name>
<comment type="caution">
    <text evidence="3">The sequence shown here is derived from an EMBL/GenBank/DDBJ whole genome shotgun (WGS) entry which is preliminary data.</text>
</comment>
<dbReference type="Pfam" id="PF00582">
    <property type="entry name" value="Usp"/>
    <property type="match status" value="1"/>
</dbReference>
<dbReference type="Gene3D" id="3.40.50.620">
    <property type="entry name" value="HUPs"/>
    <property type="match status" value="1"/>
</dbReference>
<dbReference type="InterPro" id="IPR006015">
    <property type="entry name" value="Universal_stress_UspA"/>
</dbReference>
<dbReference type="Proteomes" id="UP001597337">
    <property type="component" value="Unassembled WGS sequence"/>
</dbReference>
<dbReference type="PANTHER" id="PTHR46268">
    <property type="entry name" value="STRESS RESPONSE PROTEIN NHAX"/>
    <property type="match status" value="1"/>
</dbReference>
<dbReference type="EMBL" id="JBHUHX010000052">
    <property type="protein sequence ID" value="MFD2113744.1"/>
    <property type="molecule type" value="Genomic_DNA"/>
</dbReference>
<evidence type="ECO:0000313" key="3">
    <source>
        <dbReference type="EMBL" id="MFD2113744.1"/>
    </source>
</evidence>
<dbReference type="SUPFAM" id="SSF52402">
    <property type="entry name" value="Adenine nucleotide alpha hydrolases-like"/>
    <property type="match status" value="1"/>
</dbReference>
<accession>A0ABW4YDU3</accession>
<keyword evidence="4" id="KW-1185">Reference proteome</keyword>
<dbReference type="InterPro" id="IPR014729">
    <property type="entry name" value="Rossmann-like_a/b/a_fold"/>
</dbReference>